<evidence type="ECO:0000313" key="2">
    <source>
        <dbReference type="Proteomes" id="UP000608420"/>
    </source>
</evidence>
<keyword evidence="2" id="KW-1185">Reference proteome</keyword>
<dbReference type="Pfam" id="PF07293">
    <property type="entry name" value="DUF1450"/>
    <property type="match status" value="1"/>
</dbReference>
<evidence type="ECO:0000313" key="1">
    <source>
        <dbReference type="EMBL" id="GGG16303.1"/>
    </source>
</evidence>
<gene>
    <name evidence="1" type="ORF">GCM10010913_42920</name>
</gene>
<evidence type="ECO:0008006" key="3">
    <source>
        <dbReference type="Google" id="ProtNLM"/>
    </source>
</evidence>
<comment type="caution">
    <text evidence="1">The sequence shown here is derived from an EMBL/GenBank/DDBJ whole genome shotgun (WGS) entry which is preliminary data.</text>
</comment>
<protein>
    <recommendedName>
        <fullName evidence="3">DUF1450 domain-containing protein</fullName>
    </recommendedName>
</protein>
<accession>A0ABQ1W5Q8</accession>
<proteinExistence type="predicted"/>
<dbReference type="EMBL" id="BMIW01000044">
    <property type="protein sequence ID" value="GGG16303.1"/>
    <property type="molecule type" value="Genomic_DNA"/>
</dbReference>
<sequence length="84" mass="9539">MGMGIVVVEICTNNRISALDLEQLEEEYPEIAVMRTDCLNFCGMCRARPYAMVNGNKVFAKTTEECLRLIKQAIEAELKAFYDI</sequence>
<organism evidence="1 2">
    <name type="scientific">Paenibacillus aceti</name>
    <dbReference type="NCBI Taxonomy" id="1820010"/>
    <lineage>
        <taxon>Bacteria</taxon>
        <taxon>Bacillati</taxon>
        <taxon>Bacillota</taxon>
        <taxon>Bacilli</taxon>
        <taxon>Bacillales</taxon>
        <taxon>Paenibacillaceae</taxon>
        <taxon>Paenibacillus</taxon>
    </lineage>
</organism>
<name>A0ABQ1W5Q8_9BACL</name>
<reference evidence="2" key="1">
    <citation type="journal article" date="2019" name="Int. J. Syst. Evol. Microbiol.">
        <title>The Global Catalogue of Microorganisms (GCM) 10K type strain sequencing project: providing services to taxonomists for standard genome sequencing and annotation.</title>
        <authorList>
            <consortium name="The Broad Institute Genomics Platform"/>
            <consortium name="The Broad Institute Genome Sequencing Center for Infectious Disease"/>
            <person name="Wu L."/>
            <person name="Ma J."/>
        </authorList>
    </citation>
    <scope>NUCLEOTIDE SEQUENCE [LARGE SCALE GENOMIC DNA]</scope>
    <source>
        <strain evidence="2">CGMCC 1.15420</strain>
    </source>
</reference>
<dbReference type="InterPro" id="IPR009910">
    <property type="entry name" value="DUF1450"/>
</dbReference>
<dbReference type="Proteomes" id="UP000608420">
    <property type="component" value="Unassembled WGS sequence"/>
</dbReference>